<evidence type="ECO:0000256" key="1">
    <source>
        <dbReference type="ARBA" id="ARBA00001000"/>
    </source>
</evidence>
<dbReference type="Pfam" id="PF00425">
    <property type="entry name" value="Chorismate_bind"/>
    <property type="match status" value="1"/>
</dbReference>
<organism evidence="14 15">
    <name type="scientific">[Emmonsia] crescens</name>
    <dbReference type="NCBI Taxonomy" id="73230"/>
    <lineage>
        <taxon>Eukaryota</taxon>
        <taxon>Fungi</taxon>
        <taxon>Dikarya</taxon>
        <taxon>Ascomycota</taxon>
        <taxon>Pezizomycotina</taxon>
        <taxon>Eurotiomycetes</taxon>
        <taxon>Eurotiomycetidae</taxon>
        <taxon>Onygenales</taxon>
        <taxon>Ajellomycetaceae</taxon>
        <taxon>Emergomyces</taxon>
    </lineage>
</organism>
<dbReference type="GO" id="GO:0000162">
    <property type="term" value="P:L-tryptophan biosynthetic process"/>
    <property type="evidence" value="ECO:0007669"/>
    <property type="project" value="TreeGrafter"/>
</dbReference>
<dbReference type="InterPro" id="IPR010117">
    <property type="entry name" value="PabB_fungal"/>
</dbReference>
<evidence type="ECO:0000256" key="4">
    <source>
        <dbReference type="ARBA" id="ARBA00013139"/>
    </source>
</evidence>
<dbReference type="Gene3D" id="3.40.50.880">
    <property type="match status" value="1"/>
</dbReference>
<comment type="caution">
    <text evidence="14">The sequence shown here is derived from an EMBL/GenBank/DDBJ whole genome shotgun (WGS) entry which is preliminary data.</text>
</comment>
<evidence type="ECO:0000256" key="2">
    <source>
        <dbReference type="ARBA" id="ARBA00005009"/>
    </source>
</evidence>
<feature type="domain" description="Glutamine amidotransferase" evidence="11">
    <location>
        <begin position="15"/>
        <end position="224"/>
    </location>
</feature>
<dbReference type="STRING" id="73230.A0A2B7ZGK3"/>
<gene>
    <name evidence="14" type="ORF">GX50_05103</name>
</gene>
<protein>
    <recommendedName>
        <fullName evidence="4">aminodeoxychorismate synthase</fullName>
        <ecNumber evidence="4">2.6.1.85</ecNumber>
    </recommendedName>
    <alternativeName>
        <fullName evidence="8">Para-aminobenzoate synthase</fullName>
    </alternativeName>
    <alternativeName>
        <fullName evidence="9">p-aminobenzoic acid synthase</fullName>
    </alternativeName>
</protein>
<dbReference type="InterPro" id="IPR029062">
    <property type="entry name" value="Class_I_gatase-like"/>
</dbReference>
<dbReference type="GO" id="GO:0046656">
    <property type="term" value="P:folic acid biosynthetic process"/>
    <property type="evidence" value="ECO:0007669"/>
    <property type="project" value="UniProtKB-KW"/>
</dbReference>
<dbReference type="InterPro" id="IPR019999">
    <property type="entry name" value="Anth_synth_I-like"/>
</dbReference>
<dbReference type="PANTHER" id="PTHR11236:SF18">
    <property type="entry name" value="AMINODEOXYCHORISMATE SYNTHASE"/>
    <property type="match status" value="1"/>
</dbReference>
<dbReference type="InterPro" id="IPR005801">
    <property type="entry name" value="ADC_synthase"/>
</dbReference>
<proteinExistence type="inferred from homology"/>
<evidence type="ECO:0000256" key="8">
    <source>
        <dbReference type="ARBA" id="ARBA00031329"/>
    </source>
</evidence>
<dbReference type="PROSITE" id="PS51273">
    <property type="entry name" value="GATASE_TYPE_1"/>
    <property type="match status" value="1"/>
</dbReference>
<dbReference type="SUPFAM" id="SSF56322">
    <property type="entry name" value="ADC synthase"/>
    <property type="match status" value="1"/>
</dbReference>
<dbReference type="GO" id="GO:0008153">
    <property type="term" value="P:4-aminobenzoate biosynthetic process"/>
    <property type="evidence" value="ECO:0007669"/>
    <property type="project" value="TreeGrafter"/>
</dbReference>
<dbReference type="CDD" id="cd01743">
    <property type="entry name" value="GATase1_Anthranilate_Synthase"/>
    <property type="match status" value="1"/>
</dbReference>
<evidence type="ECO:0000256" key="9">
    <source>
        <dbReference type="ARBA" id="ARBA00031904"/>
    </source>
</evidence>
<keyword evidence="6" id="KW-0289">Folate biosynthesis</keyword>
<dbReference type="InterPro" id="IPR015890">
    <property type="entry name" value="Chorismate_C"/>
</dbReference>
<feature type="domain" description="Chorismate-utilising enzyme C-terminal" evidence="12">
    <location>
        <begin position="504"/>
        <end position="788"/>
    </location>
</feature>
<evidence type="ECO:0000259" key="11">
    <source>
        <dbReference type="Pfam" id="PF00117"/>
    </source>
</evidence>
<dbReference type="EMBL" id="PDND01000103">
    <property type="protein sequence ID" value="PGH32142.1"/>
    <property type="molecule type" value="Genomic_DNA"/>
</dbReference>
<dbReference type="Pfam" id="PF00117">
    <property type="entry name" value="GATase"/>
    <property type="match status" value="1"/>
</dbReference>
<dbReference type="InterPro" id="IPR017926">
    <property type="entry name" value="GATASE"/>
</dbReference>
<dbReference type="Proteomes" id="UP000226031">
    <property type="component" value="Unassembled WGS sequence"/>
</dbReference>
<feature type="domain" description="Anthranilate synthase component I N-terminal" evidence="13">
    <location>
        <begin position="300"/>
        <end position="427"/>
    </location>
</feature>
<dbReference type="AlphaFoldDB" id="A0A2B7ZGK3"/>
<sequence length="880" mass="98387">MAPSSNVRDMRHILYIDAYDSFTRNVIDLIESTLDVVVTVVRIDNKWPEDREAFISGFDAIVAGPGPGTPTNPNDVGVMNDLWGLDNVPVLGVCLGFQSLCVKYGAAIRKLPEPRHGKVVTFTHSGTDIFENMPASFDVTLYHSLQVDLEHELEASGDLSDRQLCWSSSAKCPDLVPLAWFRDSATPGEANLMAVRHRTKPLWGVQFHPESCKSDAANREMIKNWWTSVVDYNSKFRKIVGRPVKIRDPLAACDMPFKPAEEILQWCSSSISTSSYRTFDRGYLTTEKICELVDTPEAPCVVLDSNSRYSIISVLSPGAWSLEYSLSKRKSTFSRLVGLKSSMDFVQEPFEVWELLRRILSKKKILAGCSSIPFWGGFMGYFSYEMGLAELDKEATPRITGSDGSADVGLLWIERSIVIDQKAQKIHVQSMREFDEQPGEWMDLITKRLLGFTYTNSLSPIMLNLAVTSFDKVEDSKYLFRMKYSDEQLANMMVKGAKIIKPDERVYKAKIAKCQEYIREGESYELCLTDQTKVVLPRCKYRQEAALRPWILYKRLRKYTPAAYGAFARIGSAAIISSSPECFLQYDRNCQIDMKPMKGTVKKGEGMTLERAKEILNTPKEMGENLMIADLVRHDMFNVCNSGGVTVHKLLEVEDHARVYQLVTHIRGIPQTIPPAVKGWSAVKLREKNTPHDYSALRQCLPPGSMTGAPKKRSCELLQKIEGENRGIYSGVMGYFDAGGRACFSVLIRTAYSWINPADNEEVWRIGAGGAVTALSTADGEWDEMVTKLDTVLGIFRSSAEGDEAGNGDGAAADIGQRKNTSVMQDMFRDYPGYTADPSCAARSKRHATVEDEEDDSPSFADEKHTPAAGQRSSEAQRAR</sequence>
<dbReference type="UniPathway" id="UPA00077">
    <property type="reaction ID" value="UER00149"/>
</dbReference>
<dbReference type="SUPFAM" id="SSF52317">
    <property type="entry name" value="Class I glutamine amidotransferase-like"/>
    <property type="match status" value="1"/>
</dbReference>
<dbReference type="InterPro" id="IPR006221">
    <property type="entry name" value="TrpG/PapA_dom"/>
</dbReference>
<dbReference type="NCBIfam" id="TIGR01823">
    <property type="entry name" value="PabB-fungal"/>
    <property type="match status" value="1"/>
</dbReference>
<dbReference type="GO" id="GO:0005737">
    <property type="term" value="C:cytoplasm"/>
    <property type="evidence" value="ECO:0007669"/>
    <property type="project" value="TreeGrafter"/>
</dbReference>
<comment type="similarity">
    <text evidence="3">In the C-terminal section; belongs to the anthranilate synthase component I family.</text>
</comment>
<evidence type="ECO:0000259" key="12">
    <source>
        <dbReference type="Pfam" id="PF00425"/>
    </source>
</evidence>
<dbReference type="GO" id="GO:0046820">
    <property type="term" value="F:4-amino-4-deoxychorismate synthase activity"/>
    <property type="evidence" value="ECO:0007669"/>
    <property type="project" value="UniProtKB-EC"/>
</dbReference>
<dbReference type="Pfam" id="PF04715">
    <property type="entry name" value="Anth_synt_I_N"/>
    <property type="match status" value="1"/>
</dbReference>
<dbReference type="EC" id="2.6.1.85" evidence="4"/>
<keyword evidence="7" id="KW-0315">Glutamine amidotransferase</keyword>
<dbReference type="InterPro" id="IPR006805">
    <property type="entry name" value="Anth_synth_I_N"/>
</dbReference>
<evidence type="ECO:0000256" key="7">
    <source>
        <dbReference type="ARBA" id="ARBA00022962"/>
    </source>
</evidence>
<name>A0A2B7ZGK3_9EURO</name>
<evidence type="ECO:0000256" key="3">
    <source>
        <dbReference type="ARBA" id="ARBA00005970"/>
    </source>
</evidence>
<evidence type="ECO:0000256" key="5">
    <source>
        <dbReference type="ARBA" id="ARBA00022679"/>
    </source>
</evidence>
<evidence type="ECO:0000259" key="13">
    <source>
        <dbReference type="Pfam" id="PF04715"/>
    </source>
</evidence>
<reference evidence="14 15" key="1">
    <citation type="submission" date="2017-10" db="EMBL/GenBank/DDBJ databases">
        <title>Comparative genomics in systemic dimorphic fungi from Ajellomycetaceae.</title>
        <authorList>
            <person name="Munoz J.F."/>
            <person name="Mcewen J.G."/>
            <person name="Clay O.K."/>
            <person name="Cuomo C.A."/>
        </authorList>
    </citation>
    <scope>NUCLEOTIDE SEQUENCE [LARGE SCALE GENOMIC DNA]</scope>
    <source>
        <strain evidence="14 15">UAMH4076</strain>
    </source>
</reference>
<keyword evidence="15" id="KW-1185">Reference proteome</keyword>
<evidence type="ECO:0000313" key="14">
    <source>
        <dbReference type="EMBL" id="PGH32142.1"/>
    </source>
</evidence>
<feature type="region of interest" description="Disordered" evidence="10">
    <location>
        <begin position="834"/>
        <end position="880"/>
    </location>
</feature>
<comment type="pathway">
    <text evidence="2">Cofactor biosynthesis; tetrahydrofolate biosynthesis; 4-aminobenzoate from chorismate: step 1/2.</text>
</comment>
<dbReference type="PRINTS" id="PR00097">
    <property type="entry name" value="ANTSNTHASEII"/>
</dbReference>
<keyword evidence="5" id="KW-0808">Transferase</keyword>
<evidence type="ECO:0000256" key="6">
    <source>
        <dbReference type="ARBA" id="ARBA00022909"/>
    </source>
</evidence>
<comment type="catalytic activity">
    <reaction evidence="1">
        <text>chorismate + L-glutamine = 4-amino-4-deoxychorismate + L-glutamate</text>
        <dbReference type="Rhea" id="RHEA:11672"/>
        <dbReference type="ChEBI" id="CHEBI:29748"/>
        <dbReference type="ChEBI" id="CHEBI:29985"/>
        <dbReference type="ChEBI" id="CHEBI:58359"/>
        <dbReference type="ChEBI" id="CHEBI:58406"/>
        <dbReference type="EC" id="2.6.1.85"/>
    </reaction>
</comment>
<dbReference type="VEuPathDB" id="FungiDB:EMCG_04099"/>
<dbReference type="PANTHER" id="PTHR11236">
    <property type="entry name" value="AMINOBENZOATE/ANTHRANILATE SYNTHASE"/>
    <property type="match status" value="1"/>
</dbReference>
<accession>A0A2B7ZGK3</accession>
<dbReference type="Gene3D" id="3.60.120.10">
    <property type="entry name" value="Anthranilate synthase"/>
    <property type="match status" value="1"/>
</dbReference>
<evidence type="ECO:0000256" key="10">
    <source>
        <dbReference type="SAM" id="MobiDB-lite"/>
    </source>
</evidence>
<evidence type="ECO:0000313" key="15">
    <source>
        <dbReference type="Proteomes" id="UP000226031"/>
    </source>
</evidence>
<dbReference type="GO" id="GO:0046654">
    <property type="term" value="P:tetrahydrofolate biosynthetic process"/>
    <property type="evidence" value="ECO:0007669"/>
    <property type="project" value="UniProtKB-UniPathway"/>
</dbReference>